<evidence type="ECO:0000256" key="1">
    <source>
        <dbReference type="SAM" id="MobiDB-lite"/>
    </source>
</evidence>
<comment type="caution">
    <text evidence="2">The sequence shown here is derived from an EMBL/GenBank/DDBJ whole genome shotgun (WGS) entry which is preliminary data.</text>
</comment>
<evidence type="ECO:0000313" key="3">
    <source>
        <dbReference type="Proteomes" id="UP001151532"/>
    </source>
</evidence>
<feature type="compositionally biased region" description="Basic and acidic residues" evidence="1">
    <location>
        <begin position="14"/>
        <end position="54"/>
    </location>
</feature>
<feature type="region of interest" description="Disordered" evidence="1">
    <location>
        <begin position="1"/>
        <end position="54"/>
    </location>
</feature>
<accession>A0A9Q0V8Y4</accession>
<reference evidence="2" key="2">
    <citation type="journal article" date="2023" name="Int. J. Mol. Sci.">
        <title>De Novo Assembly and Annotation of 11 Diverse Shrub Willow (Salix) Genomes Reveals Novel Gene Organization in Sex-Linked Regions.</title>
        <authorList>
            <person name="Hyden B."/>
            <person name="Feng K."/>
            <person name="Yates T.B."/>
            <person name="Jawdy S."/>
            <person name="Cereghino C."/>
            <person name="Smart L.B."/>
            <person name="Muchero W."/>
        </authorList>
    </citation>
    <scope>NUCLEOTIDE SEQUENCE</scope>
    <source>
        <tissue evidence="2">Shoot tip</tissue>
    </source>
</reference>
<reference evidence="2" key="1">
    <citation type="submission" date="2022-11" db="EMBL/GenBank/DDBJ databases">
        <authorList>
            <person name="Hyden B.L."/>
            <person name="Feng K."/>
            <person name="Yates T."/>
            <person name="Jawdy S."/>
            <person name="Smart L.B."/>
            <person name="Muchero W."/>
        </authorList>
    </citation>
    <scope>NUCLEOTIDE SEQUENCE</scope>
    <source>
        <tissue evidence="2">Shoot tip</tissue>
    </source>
</reference>
<dbReference type="Proteomes" id="UP001151532">
    <property type="component" value="Chromosome 19"/>
</dbReference>
<sequence length="54" mass="6193">MSGEGRSVKRGRERRPSGREKERADCQRWWRELTGKGEHLPEQRADGKGGENKG</sequence>
<proteinExistence type="predicted"/>
<dbReference type="EMBL" id="JAPFFK010000009">
    <property type="protein sequence ID" value="KAJ6744152.1"/>
    <property type="molecule type" value="Genomic_DNA"/>
</dbReference>
<gene>
    <name evidence="2" type="ORF">OIU79_030465</name>
</gene>
<evidence type="ECO:0000313" key="2">
    <source>
        <dbReference type="EMBL" id="KAJ6744152.1"/>
    </source>
</evidence>
<protein>
    <submittedName>
        <fullName evidence="2">Uncharacterized protein</fullName>
    </submittedName>
</protein>
<dbReference type="AlphaFoldDB" id="A0A9Q0V8Y4"/>
<name>A0A9Q0V8Y4_SALPP</name>
<organism evidence="2 3">
    <name type="scientific">Salix purpurea</name>
    <name type="common">Purple osier willow</name>
    <dbReference type="NCBI Taxonomy" id="77065"/>
    <lineage>
        <taxon>Eukaryota</taxon>
        <taxon>Viridiplantae</taxon>
        <taxon>Streptophyta</taxon>
        <taxon>Embryophyta</taxon>
        <taxon>Tracheophyta</taxon>
        <taxon>Spermatophyta</taxon>
        <taxon>Magnoliopsida</taxon>
        <taxon>eudicotyledons</taxon>
        <taxon>Gunneridae</taxon>
        <taxon>Pentapetalae</taxon>
        <taxon>rosids</taxon>
        <taxon>fabids</taxon>
        <taxon>Malpighiales</taxon>
        <taxon>Salicaceae</taxon>
        <taxon>Saliceae</taxon>
        <taxon>Salix</taxon>
    </lineage>
</organism>
<keyword evidence="3" id="KW-1185">Reference proteome</keyword>